<proteinExistence type="predicted"/>
<accession>H8ZKV6</accession>
<reference evidence="1" key="1">
    <citation type="journal article" date="2012" name="Appl. Environ. Microbiol.">
        <title>Plasmid localization and organization of melamine degradation genes in Rhodococcus sp. strain Mel.</title>
        <authorList>
            <person name="Dodge A.G."/>
            <person name="Wackett L.P."/>
            <person name="Sadowsky M.J."/>
        </authorList>
    </citation>
    <scope>NUCLEOTIDE SEQUENCE</scope>
    <source>
        <strain evidence="1">Mel</strain>
        <plasmid evidence="1">pMel2</plasmid>
    </source>
</reference>
<keyword evidence="1" id="KW-0614">Plasmid</keyword>
<sequence>MKKGLAVAESATVTSALHEHSLTLDQAAVLLEFEDAADARAHLVEVATTDLTQFEHTAQSLRDNAAEKARLAAVEQEHIDNGFQVLTRGEAYGEGSPWVVLRKLHTADSAQVAVEHIATVPVRGALLA</sequence>
<dbReference type="EMBL" id="JN241637">
    <property type="protein sequence ID" value="AEX65078.1"/>
    <property type="molecule type" value="Genomic_DNA"/>
</dbReference>
<evidence type="ECO:0000313" key="1">
    <source>
        <dbReference type="EMBL" id="AEX65078.1"/>
    </source>
</evidence>
<protein>
    <submittedName>
        <fullName evidence="1">Uncharacterized protein</fullName>
    </submittedName>
</protein>
<dbReference type="AlphaFoldDB" id="H8ZKV6"/>
<name>H8ZKV6_9NOCA</name>
<geneLocation type="plasmid" evidence="1">
    <name>pMel2</name>
</geneLocation>
<organism evidence="1">
    <name type="scientific">Rhodococcus sp. Mel</name>
    <dbReference type="NCBI Taxonomy" id="1093626"/>
    <lineage>
        <taxon>Bacteria</taxon>
        <taxon>Bacillati</taxon>
        <taxon>Actinomycetota</taxon>
        <taxon>Actinomycetes</taxon>
        <taxon>Mycobacteriales</taxon>
        <taxon>Nocardiaceae</taxon>
        <taxon>Rhodococcus</taxon>
    </lineage>
</organism>